<dbReference type="Proteomes" id="UP000053660">
    <property type="component" value="Unassembled WGS sequence"/>
</dbReference>
<dbReference type="EMBL" id="KN550365">
    <property type="protein sequence ID" value="KHJ94342.1"/>
    <property type="molecule type" value="Genomic_DNA"/>
</dbReference>
<reference evidence="2 3" key="1">
    <citation type="submission" date="2014-03" db="EMBL/GenBank/DDBJ databases">
        <title>Draft genome of the hookworm Oesophagostomum dentatum.</title>
        <authorList>
            <person name="Mitreva M."/>
        </authorList>
    </citation>
    <scope>NUCLEOTIDE SEQUENCE [LARGE SCALE GENOMIC DNA]</scope>
    <source>
        <strain evidence="2 3">OD-Hann</strain>
    </source>
</reference>
<proteinExistence type="predicted"/>
<feature type="compositionally biased region" description="Low complexity" evidence="1">
    <location>
        <begin position="169"/>
        <end position="183"/>
    </location>
</feature>
<dbReference type="AlphaFoldDB" id="A0A0B1TEU5"/>
<evidence type="ECO:0000256" key="1">
    <source>
        <dbReference type="SAM" id="MobiDB-lite"/>
    </source>
</evidence>
<feature type="region of interest" description="Disordered" evidence="1">
    <location>
        <begin position="109"/>
        <end position="145"/>
    </location>
</feature>
<organism evidence="2 3">
    <name type="scientific">Oesophagostomum dentatum</name>
    <name type="common">Nodular worm</name>
    <dbReference type="NCBI Taxonomy" id="61180"/>
    <lineage>
        <taxon>Eukaryota</taxon>
        <taxon>Metazoa</taxon>
        <taxon>Ecdysozoa</taxon>
        <taxon>Nematoda</taxon>
        <taxon>Chromadorea</taxon>
        <taxon>Rhabditida</taxon>
        <taxon>Rhabditina</taxon>
        <taxon>Rhabditomorpha</taxon>
        <taxon>Strongyloidea</taxon>
        <taxon>Strongylidae</taxon>
        <taxon>Oesophagostomum</taxon>
    </lineage>
</organism>
<protein>
    <submittedName>
        <fullName evidence="2">Uncharacterized protein</fullName>
    </submittedName>
</protein>
<feature type="region of interest" description="Disordered" evidence="1">
    <location>
        <begin position="167"/>
        <end position="202"/>
    </location>
</feature>
<feature type="compositionally biased region" description="Polar residues" evidence="1">
    <location>
        <begin position="112"/>
        <end position="136"/>
    </location>
</feature>
<evidence type="ECO:0000313" key="2">
    <source>
        <dbReference type="EMBL" id="KHJ94342.1"/>
    </source>
</evidence>
<sequence>MKKIYRRDQPKANSCGPRPKVRRARLDSLVLSLTQFVLPVKVPRQSRLTLGEETTRRSSIAQFIRSASKLNLSNDGKKISKNLSTPYFRTQSAKEPSVCRFTCEPEEAEITTPASSNPRMFSASQSGATLDGSSAHPSGDMSRVMSDDGAMQMFAIGENDFRVAMESLGTGSAADESAAADGGQRSDGLGAKKPSLKFSFST</sequence>
<evidence type="ECO:0000313" key="3">
    <source>
        <dbReference type="Proteomes" id="UP000053660"/>
    </source>
</evidence>
<name>A0A0B1TEU5_OESDE</name>
<keyword evidence="3" id="KW-1185">Reference proteome</keyword>
<accession>A0A0B1TEU5</accession>
<gene>
    <name evidence="2" type="ORF">OESDEN_05731</name>
</gene>